<evidence type="ECO:0000313" key="2">
    <source>
        <dbReference type="Proteomes" id="UP000315908"/>
    </source>
</evidence>
<dbReference type="Proteomes" id="UP000315908">
    <property type="component" value="Unassembled WGS sequence"/>
</dbReference>
<dbReference type="OrthoDB" id="1375729at2"/>
<dbReference type="EMBL" id="VLKR01000015">
    <property type="protein sequence ID" value="TWI18905.1"/>
    <property type="molecule type" value="Genomic_DNA"/>
</dbReference>
<proteinExistence type="predicted"/>
<accession>A0A562MG38</accession>
<evidence type="ECO:0008006" key="3">
    <source>
        <dbReference type="Google" id="ProtNLM"/>
    </source>
</evidence>
<dbReference type="AlphaFoldDB" id="A0A562MG38"/>
<protein>
    <recommendedName>
        <fullName evidence="3">PemK-like, MazF-like toxin of type II toxin-antitoxin system</fullName>
    </recommendedName>
</protein>
<comment type="caution">
    <text evidence="1">The sequence shown here is derived from an EMBL/GenBank/DDBJ whole genome shotgun (WGS) entry which is preliminary data.</text>
</comment>
<gene>
    <name evidence="1" type="ORF">IQ31_03033</name>
</gene>
<evidence type="ECO:0000313" key="1">
    <source>
        <dbReference type="EMBL" id="TWI18905.1"/>
    </source>
</evidence>
<name>A0A562MG38_9SPHI</name>
<dbReference type="RefSeq" id="WP_145328484.1">
    <property type="nucleotide sequence ID" value="NZ_VLKR01000015.1"/>
</dbReference>
<organism evidence="1 2">
    <name type="scientific">Sphingobacterium siyangense</name>
    <dbReference type="NCBI Taxonomy" id="459529"/>
    <lineage>
        <taxon>Bacteria</taxon>
        <taxon>Pseudomonadati</taxon>
        <taxon>Bacteroidota</taxon>
        <taxon>Sphingobacteriia</taxon>
        <taxon>Sphingobacteriales</taxon>
        <taxon>Sphingobacteriaceae</taxon>
        <taxon>Sphingobacterium</taxon>
    </lineage>
</organism>
<reference evidence="1 2" key="1">
    <citation type="journal article" date="2015" name="Stand. Genomic Sci.">
        <title>Genomic Encyclopedia of Bacterial and Archaeal Type Strains, Phase III: the genomes of soil and plant-associated and newly described type strains.</title>
        <authorList>
            <person name="Whitman W.B."/>
            <person name="Woyke T."/>
            <person name="Klenk H.P."/>
            <person name="Zhou Y."/>
            <person name="Lilburn T.G."/>
            <person name="Beck B.J."/>
            <person name="De Vos P."/>
            <person name="Vandamme P."/>
            <person name="Eisen J.A."/>
            <person name="Garrity G."/>
            <person name="Hugenholtz P."/>
            <person name="Kyrpides N.C."/>
        </authorList>
    </citation>
    <scope>NUCLEOTIDE SEQUENCE [LARGE SCALE GENOMIC DNA]</scope>
    <source>
        <strain evidence="1 2">CGMCC 1.6855</strain>
    </source>
</reference>
<sequence>MAFSKGDIVWVEYDNRYPKKLRHPAVVWEYTDDETDFLGIMPTHARPGGKFDNILMLKTHFLDGEEVSFSDTHFVNQLFIKFQG</sequence>